<keyword evidence="5" id="KW-1185">Reference proteome</keyword>
<dbReference type="SUPFAM" id="SSF53474">
    <property type="entry name" value="alpha/beta-Hydrolases"/>
    <property type="match status" value="1"/>
</dbReference>
<dbReference type="Gene3D" id="3.40.50.1820">
    <property type="entry name" value="alpha/beta hydrolase"/>
    <property type="match status" value="1"/>
</dbReference>
<gene>
    <name evidence="4" type="ORF">ACFFH7_15950</name>
</gene>
<dbReference type="PANTHER" id="PTHR10272:SF0">
    <property type="entry name" value="PLATELET-ACTIVATING FACTOR ACETYLHYDROLASE"/>
    <property type="match status" value="1"/>
</dbReference>
<evidence type="ECO:0000313" key="5">
    <source>
        <dbReference type="Proteomes" id="UP001589810"/>
    </source>
</evidence>
<organism evidence="4 5">
    <name type="scientific">Kutzneria chonburiensis</name>
    <dbReference type="NCBI Taxonomy" id="1483604"/>
    <lineage>
        <taxon>Bacteria</taxon>
        <taxon>Bacillati</taxon>
        <taxon>Actinomycetota</taxon>
        <taxon>Actinomycetes</taxon>
        <taxon>Pseudonocardiales</taxon>
        <taxon>Pseudonocardiaceae</taxon>
        <taxon>Kutzneria</taxon>
    </lineage>
</organism>
<evidence type="ECO:0000313" key="4">
    <source>
        <dbReference type="EMBL" id="MFC0542993.1"/>
    </source>
</evidence>
<comment type="caution">
    <text evidence="4">The sequence shown here is derived from an EMBL/GenBank/DDBJ whole genome shotgun (WGS) entry which is preliminary data.</text>
</comment>
<dbReference type="GO" id="GO:0016787">
    <property type="term" value="F:hydrolase activity"/>
    <property type="evidence" value="ECO:0007669"/>
    <property type="project" value="UniProtKB-KW"/>
</dbReference>
<reference evidence="4 5" key="1">
    <citation type="submission" date="2024-09" db="EMBL/GenBank/DDBJ databases">
        <authorList>
            <person name="Sun Q."/>
            <person name="Mori K."/>
        </authorList>
    </citation>
    <scope>NUCLEOTIDE SEQUENCE [LARGE SCALE GENOMIC DNA]</scope>
    <source>
        <strain evidence="4 5">TBRC 1432</strain>
    </source>
</reference>
<dbReference type="PANTHER" id="PTHR10272">
    <property type="entry name" value="PLATELET-ACTIVATING FACTOR ACETYLHYDROLASE"/>
    <property type="match status" value="1"/>
</dbReference>
<evidence type="ECO:0000256" key="3">
    <source>
        <dbReference type="ARBA" id="ARBA00023098"/>
    </source>
</evidence>
<keyword evidence="3" id="KW-0443">Lipid metabolism</keyword>
<dbReference type="Pfam" id="PF03403">
    <property type="entry name" value="PAF-AH_p_II"/>
    <property type="match status" value="1"/>
</dbReference>
<dbReference type="InterPro" id="IPR029058">
    <property type="entry name" value="AB_hydrolase_fold"/>
</dbReference>
<keyword evidence="2" id="KW-0442">Lipid degradation</keyword>
<dbReference type="RefSeq" id="WP_273941397.1">
    <property type="nucleotide sequence ID" value="NZ_CP097263.1"/>
</dbReference>
<protein>
    <submittedName>
        <fullName evidence="4">Alpha/beta hydrolase family protein</fullName>
    </submittedName>
</protein>
<evidence type="ECO:0000256" key="1">
    <source>
        <dbReference type="ARBA" id="ARBA00022801"/>
    </source>
</evidence>
<dbReference type="EMBL" id="JBHLUD010000004">
    <property type="protein sequence ID" value="MFC0542993.1"/>
    <property type="molecule type" value="Genomic_DNA"/>
</dbReference>
<evidence type="ECO:0000256" key="2">
    <source>
        <dbReference type="ARBA" id="ARBA00022963"/>
    </source>
</evidence>
<sequence length="296" mass="31370">MTTTAPVLSYSPLTLAMPGRPVDLQVRVSSPATGTDLPVIVFSHGHGATNNLSSLNGYAPIVSLWAAAGFVVVQPTHLDSATLRDQLTDVPGAPLFADERPTDLIHIIDRLDEIERAVPLLQGRIDHDKIAVAGHSYGAWAASILLGANGDLLDPRVKAGVLLGAPGRGGDVLNGPMAEAVPFMRVIDYSTMTTPALIVYGDRDDSQHFTDLGPDWHADPYHLSPAPKAMLTVVDSGHILGGISGYDSTESAMLDDENPAQVEAIGRLTAAYLHAQFDKQPWPAAPDPIGRVITKS</sequence>
<proteinExistence type="predicted"/>
<dbReference type="Proteomes" id="UP001589810">
    <property type="component" value="Unassembled WGS sequence"/>
</dbReference>
<keyword evidence="1 4" id="KW-0378">Hydrolase</keyword>
<accession>A0ABV6MRQ6</accession>
<name>A0ABV6MRQ6_9PSEU</name>